<dbReference type="SMART" id="SM00449">
    <property type="entry name" value="SPRY"/>
    <property type="match status" value="1"/>
</dbReference>
<reference evidence="6" key="1">
    <citation type="journal article" date="2023" name="GigaByte">
        <title>Genome assembly of the bearded iris, Iris pallida Lam.</title>
        <authorList>
            <person name="Bruccoleri R.E."/>
            <person name="Oakeley E.J."/>
            <person name="Faust A.M.E."/>
            <person name="Altorfer M."/>
            <person name="Dessus-Babus S."/>
            <person name="Burckhardt D."/>
            <person name="Oertli M."/>
            <person name="Naumann U."/>
            <person name="Petersen F."/>
            <person name="Wong J."/>
        </authorList>
    </citation>
    <scope>NUCLEOTIDE SEQUENCE</scope>
    <source>
        <strain evidence="6">GSM-AAB239-AS_SAM_17_03QT</strain>
    </source>
</reference>
<dbReference type="InterPro" id="IPR013320">
    <property type="entry name" value="ConA-like_dom_sf"/>
</dbReference>
<evidence type="ECO:0000256" key="3">
    <source>
        <dbReference type="SAM" id="MobiDB-lite"/>
    </source>
</evidence>
<dbReference type="PROSITE" id="PS50188">
    <property type="entry name" value="B302_SPRY"/>
    <property type="match status" value="1"/>
</dbReference>
<evidence type="ECO:0000256" key="2">
    <source>
        <dbReference type="ARBA" id="ARBA00023242"/>
    </source>
</evidence>
<dbReference type="Pfam" id="PF00622">
    <property type="entry name" value="SPRY"/>
    <property type="match status" value="2"/>
</dbReference>
<comment type="subcellular location">
    <subcellularLocation>
        <location evidence="1">Nucleus</location>
    </subcellularLocation>
</comment>
<dbReference type="FunFam" id="2.60.120.920:FF:000043">
    <property type="entry name" value="Protein TRAUCO"/>
    <property type="match status" value="1"/>
</dbReference>
<evidence type="ECO:0000313" key="6">
    <source>
        <dbReference type="EMBL" id="KAJ6801647.1"/>
    </source>
</evidence>
<feature type="compositionally biased region" description="Acidic residues" evidence="3">
    <location>
        <begin position="45"/>
        <end position="59"/>
    </location>
</feature>
<dbReference type="PANTHER" id="PTHR10598">
    <property type="entry name" value="SET1/ASH2 HISTONE METHYLTRANSFERASE COMPLEX SUBUNIT ASH2"/>
    <property type="match status" value="1"/>
</dbReference>
<keyword evidence="7" id="KW-1185">Reference proteome</keyword>
<dbReference type="InterPro" id="IPR043136">
    <property type="entry name" value="B30.2/SPRY_sf"/>
</dbReference>
<dbReference type="EMBL" id="JANAVB010045020">
    <property type="protein sequence ID" value="KAJ6790707.1"/>
    <property type="molecule type" value="Genomic_DNA"/>
</dbReference>
<keyword evidence="2" id="KW-0539">Nucleus</keyword>
<dbReference type="CDD" id="cd12872">
    <property type="entry name" value="SPRY_Ash2"/>
    <property type="match status" value="1"/>
</dbReference>
<gene>
    <name evidence="6" type="ORF">M6B38_196605</name>
    <name evidence="5" type="ORF">M6B38_247650</name>
</gene>
<feature type="region of interest" description="Disordered" evidence="3">
    <location>
        <begin position="1"/>
        <end position="123"/>
    </location>
</feature>
<feature type="domain" description="B30.2/SPRY" evidence="4">
    <location>
        <begin position="124"/>
        <end position="343"/>
    </location>
</feature>
<evidence type="ECO:0000313" key="5">
    <source>
        <dbReference type="EMBL" id="KAJ6790707.1"/>
    </source>
</evidence>
<name>A0AAX6EC20_IRIPA</name>
<dbReference type="InterPro" id="IPR037353">
    <property type="entry name" value="ASH2"/>
</dbReference>
<dbReference type="AlphaFoldDB" id="A0AAX6EC20"/>
<accession>A0AAX6EC20</accession>
<dbReference type="SUPFAM" id="SSF49899">
    <property type="entry name" value="Concanavalin A-like lectins/glucanases"/>
    <property type="match status" value="1"/>
</dbReference>
<organism evidence="6 7">
    <name type="scientific">Iris pallida</name>
    <name type="common">Sweet iris</name>
    <dbReference type="NCBI Taxonomy" id="29817"/>
    <lineage>
        <taxon>Eukaryota</taxon>
        <taxon>Viridiplantae</taxon>
        <taxon>Streptophyta</taxon>
        <taxon>Embryophyta</taxon>
        <taxon>Tracheophyta</taxon>
        <taxon>Spermatophyta</taxon>
        <taxon>Magnoliopsida</taxon>
        <taxon>Liliopsida</taxon>
        <taxon>Asparagales</taxon>
        <taxon>Iridaceae</taxon>
        <taxon>Iridoideae</taxon>
        <taxon>Irideae</taxon>
        <taxon>Iris</taxon>
    </lineage>
</organism>
<dbReference type="GO" id="GO:0048188">
    <property type="term" value="C:Set1C/COMPASS complex"/>
    <property type="evidence" value="ECO:0007669"/>
    <property type="project" value="InterPro"/>
</dbReference>
<feature type="compositionally biased region" description="Polar residues" evidence="3">
    <location>
        <begin position="28"/>
        <end position="41"/>
    </location>
</feature>
<dbReference type="PANTHER" id="PTHR10598:SF0">
    <property type="entry name" value="SET1_ASH2 HISTONE METHYLTRANSFERASE COMPLEX SUBUNIT ASH2"/>
    <property type="match status" value="1"/>
</dbReference>
<dbReference type="InterPro" id="IPR003877">
    <property type="entry name" value="SPRY_dom"/>
</dbReference>
<comment type="caution">
    <text evidence="6">The sequence shown here is derived from an EMBL/GenBank/DDBJ whole genome shotgun (WGS) entry which is preliminary data.</text>
</comment>
<dbReference type="Proteomes" id="UP001140949">
    <property type="component" value="Unassembled WGS sequence"/>
</dbReference>
<protein>
    <recommendedName>
        <fullName evidence="4">B30.2/SPRY domain-containing protein</fullName>
    </recommendedName>
</protein>
<sequence>MSYRESTYNEADDADENSSDAPTPLPPNSHQTLTQTPSSAATPIDDIDDIIDDDDDDDSTNPILTKKQKPLSSLSTPTPPPSKKPTKKKTNNSVWTYKSTSRKGKKKTKPSPKAPPLPPEDTVLITPVPRFPTDKSDDSPSLPISLSRVHKAERVDLSDDRLSASSSKGYRMVRATRGVLHGHWYFEIKVLRLGPTGHVRLGWATEKGDLQAPVGYDGSSYGYRDVDGSKVHRAQRERYSAEGYGEGDVIGFYIGLPDGERYAPKPPHLVWYKGQRYMYNADGKDDLPKDVPGSEISFFKNGVCQGTAFKDISGGRYYPAASMYTMPNEPNCEVRFNFGPGFDFFPEDFGGRQTPRPMIEVPYHGHDVKVESPLENGLAEKLN</sequence>
<evidence type="ECO:0000313" key="7">
    <source>
        <dbReference type="Proteomes" id="UP001140949"/>
    </source>
</evidence>
<dbReference type="EMBL" id="JANAVB010037774">
    <property type="protein sequence ID" value="KAJ6801647.1"/>
    <property type="molecule type" value="Genomic_DNA"/>
</dbReference>
<evidence type="ECO:0000256" key="1">
    <source>
        <dbReference type="ARBA" id="ARBA00004123"/>
    </source>
</evidence>
<feature type="compositionally biased region" description="Basic residues" evidence="3">
    <location>
        <begin position="100"/>
        <end position="110"/>
    </location>
</feature>
<evidence type="ECO:0000259" key="4">
    <source>
        <dbReference type="PROSITE" id="PS50188"/>
    </source>
</evidence>
<dbReference type="InterPro" id="IPR001870">
    <property type="entry name" value="B30.2/SPRY"/>
</dbReference>
<dbReference type="Gene3D" id="2.60.120.920">
    <property type="match status" value="1"/>
</dbReference>
<dbReference type="GO" id="GO:0000976">
    <property type="term" value="F:transcription cis-regulatory region binding"/>
    <property type="evidence" value="ECO:0007669"/>
    <property type="project" value="TreeGrafter"/>
</dbReference>
<reference evidence="6" key="2">
    <citation type="submission" date="2023-04" db="EMBL/GenBank/DDBJ databases">
        <authorList>
            <person name="Bruccoleri R.E."/>
            <person name="Oakeley E.J."/>
            <person name="Faust A.-M."/>
            <person name="Dessus-Babus S."/>
            <person name="Altorfer M."/>
            <person name="Burckhardt D."/>
            <person name="Oertli M."/>
            <person name="Naumann U."/>
            <person name="Petersen F."/>
            <person name="Wong J."/>
        </authorList>
    </citation>
    <scope>NUCLEOTIDE SEQUENCE</scope>
    <source>
        <strain evidence="6">GSM-AAB239-AS_SAM_17_03QT</strain>
        <tissue evidence="6">Leaf</tissue>
    </source>
</reference>
<proteinExistence type="predicted"/>